<dbReference type="PATRIC" id="fig|1396.535.peg.3977"/>
<dbReference type="InterPro" id="IPR004184">
    <property type="entry name" value="PFL_dom"/>
</dbReference>
<feature type="domain" description="PFL" evidence="1">
    <location>
        <begin position="122"/>
        <end position="465"/>
    </location>
</feature>
<dbReference type="Pfam" id="PF02901">
    <property type="entry name" value="PFL-like"/>
    <property type="match status" value="1"/>
</dbReference>
<dbReference type="GO" id="GO:0008861">
    <property type="term" value="F:formate C-acetyltransferase activity"/>
    <property type="evidence" value="ECO:0007669"/>
    <property type="project" value="TreeGrafter"/>
</dbReference>
<dbReference type="InterPro" id="IPR050244">
    <property type="entry name" value="Auton_GlycylRad_Cofactor"/>
</dbReference>
<keyword evidence="2" id="KW-0670">Pyruvate</keyword>
<dbReference type="AlphaFoldDB" id="A0A164NCE3"/>
<name>A0A164NCE3_BACCE</name>
<dbReference type="SUPFAM" id="SSF51998">
    <property type="entry name" value="PFL-like glycyl radical enzymes"/>
    <property type="match status" value="1"/>
</dbReference>
<proteinExistence type="predicted"/>
<dbReference type="Proteomes" id="UP000076482">
    <property type="component" value="Unassembled WGS sequence"/>
</dbReference>
<dbReference type="PANTHER" id="PTHR30191:SF8">
    <property type="entry name" value="FORMATE ACETYLTRANSFERASE"/>
    <property type="match status" value="1"/>
</dbReference>
<gene>
    <name evidence="2" type="ORF">B4088_3331</name>
</gene>
<organism evidence="2 3">
    <name type="scientific">Bacillus cereus</name>
    <dbReference type="NCBI Taxonomy" id="1396"/>
    <lineage>
        <taxon>Bacteria</taxon>
        <taxon>Bacillati</taxon>
        <taxon>Bacillota</taxon>
        <taxon>Bacilli</taxon>
        <taxon>Bacillales</taxon>
        <taxon>Bacillaceae</taxon>
        <taxon>Bacillus</taxon>
        <taxon>Bacillus cereus group</taxon>
    </lineage>
</organism>
<comment type="caution">
    <text evidence="2">The sequence shown here is derived from an EMBL/GenBank/DDBJ whole genome shotgun (WGS) entry which is preliminary data.</text>
</comment>
<dbReference type="GO" id="GO:0016829">
    <property type="term" value="F:lyase activity"/>
    <property type="evidence" value="ECO:0007669"/>
    <property type="project" value="UniProtKB-KW"/>
</dbReference>
<dbReference type="EMBL" id="LJKE01000056">
    <property type="protein sequence ID" value="KZD63346.1"/>
    <property type="molecule type" value="Genomic_DNA"/>
</dbReference>
<evidence type="ECO:0000313" key="2">
    <source>
        <dbReference type="EMBL" id="KZD63346.1"/>
    </source>
</evidence>
<sequence>MIRDSFVPGQWLDIVDVNDFVNLNRKPFFETPLFLQSPVSLLDWSSLSPNKSVTYRLSYSTWQDSKIEWLHNQPLDYTTVKIGKGESLSLMKQYPHVIPARVTSSDISIPELLKSISVLDNKKLNEFKTLTHNGMHYTLSSWFPDIRMVPLYGTKFLIKEKKLNKQLTDMQFQSHDWVDERLQLEESIRVLKRFEKFAKRHHIDVTNAAQNTKTMLDMLFITLLALYTENPSILLSISDVTTFIDIYAEAELDEGLINEETIQQFVEEFWFRISVLRFSTPPKLNERTQGIIFPIGETIDTRFPTKTTYRFLHAINRFQLNWIPIRVLWYDEAPKPLCENIMTLAKVVPITFVNGQQLPIQSNAAFHPFFLVQQQGSEICVDGGILDVQELFYLALNGGRDYKGNYSIFPATQPTRTQLLSYEEALEKWKEMLVYISTFWVEHTNTASYVSYTKHSHPLRFALYERMKQMVTWFGFSNMRSLAQMLSSLYRKDAEISFDKQGLITEISKGDIEDDVMDLICRIIEEEISKLPLYRHGISRIRFFEENPDTPIKPSVNFPSILPYGLGCVTVNGDPEVIHDCFEQGYAIVCVSHDDFRNIGGCTVLTPKS</sequence>
<keyword evidence="2" id="KW-0456">Lyase</keyword>
<evidence type="ECO:0000313" key="3">
    <source>
        <dbReference type="Proteomes" id="UP000076482"/>
    </source>
</evidence>
<accession>A0A164NCE3</accession>
<evidence type="ECO:0000259" key="1">
    <source>
        <dbReference type="Pfam" id="PF02901"/>
    </source>
</evidence>
<protein>
    <submittedName>
        <fullName evidence="2">Pyruvate formate-lyase</fullName>
    </submittedName>
</protein>
<dbReference type="Gene3D" id="3.20.70.20">
    <property type="match status" value="1"/>
</dbReference>
<reference evidence="2 3" key="1">
    <citation type="submission" date="2015-09" db="EMBL/GenBank/DDBJ databases">
        <title>Bacillus cereus food isolates.</title>
        <authorList>
            <person name="Boekhorst J."/>
        </authorList>
    </citation>
    <scope>NUCLEOTIDE SEQUENCE [LARGE SCALE GENOMIC DNA]</scope>
    <source>
        <strain evidence="2 3">B4088</strain>
    </source>
</reference>
<dbReference type="PANTHER" id="PTHR30191">
    <property type="entry name" value="FORMATE ACETYLTRANSFERASE"/>
    <property type="match status" value="1"/>
</dbReference>
<dbReference type="GO" id="GO:0005829">
    <property type="term" value="C:cytosol"/>
    <property type="evidence" value="ECO:0007669"/>
    <property type="project" value="TreeGrafter"/>
</dbReference>
<dbReference type="RefSeq" id="WP_063261646.1">
    <property type="nucleotide sequence ID" value="NZ_LJKE01000056.1"/>
</dbReference>